<reference evidence="1" key="1">
    <citation type="journal article" date="2022" name="Pest Manag. Sci.">
        <title>Glutamicibacter halophytocola-mediated host fitness of potato tuber moth on Solanaceae crops.</title>
        <authorList>
            <person name="Wang W."/>
            <person name="Xiao G."/>
            <person name="Du G."/>
            <person name="Chang L."/>
            <person name="Yang Y."/>
            <person name="Ye J."/>
            <person name="Chen B."/>
        </authorList>
    </citation>
    <scope>NUCLEOTIDE SEQUENCE</scope>
    <source>
        <strain evidence="1">S2</strain>
    </source>
</reference>
<organism evidence="1 2">
    <name type="scientific">Glutamicibacter halophytocola</name>
    <dbReference type="NCBI Taxonomy" id="1933880"/>
    <lineage>
        <taxon>Bacteria</taxon>
        <taxon>Bacillati</taxon>
        <taxon>Actinomycetota</taxon>
        <taxon>Actinomycetes</taxon>
        <taxon>Micrococcales</taxon>
        <taxon>Micrococcaceae</taxon>
        <taxon>Glutamicibacter</taxon>
    </lineage>
</organism>
<name>A0AA95BW61_9MICC</name>
<dbReference type="RefSeq" id="WP_186468133.1">
    <property type="nucleotide sequence ID" value="NZ_CP042260.1"/>
</dbReference>
<dbReference type="Proteomes" id="UP001060018">
    <property type="component" value="Chromosome"/>
</dbReference>
<gene>
    <name evidence="1" type="ORF">NUH22_16040</name>
</gene>
<evidence type="ECO:0000313" key="1">
    <source>
        <dbReference type="EMBL" id="UUX60838.1"/>
    </source>
</evidence>
<protein>
    <submittedName>
        <fullName evidence="1">Uncharacterized protein</fullName>
    </submittedName>
</protein>
<dbReference type="EMBL" id="CP102487">
    <property type="protein sequence ID" value="UUX60838.1"/>
    <property type="molecule type" value="Genomic_DNA"/>
</dbReference>
<accession>A0AA95BW61</accession>
<evidence type="ECO:0000313" key="2">
    <source>
        <dbReference type="Proteomes" id="UP001060018"/>
    </source>
</evidence>
<dbReference type="AlphaFoldDB" id="A0AA95BW61"/>
<proteinExistence type="predicted"/>
<sequence>MSSEIHSIICTPCPSKPVRQSCRAEGWNCEIYCRLKRPSFPSGRSIFLWPDVFPPLSSMLQGILLEPYICLPDSPRLHSSFKEDPI</sequence>